<name>A0AAD9NLF1_RIDPI</name>
<protein>
    <submittedName>
        <fullName evidence="1">Uncharacterized protein</fullName>
    </submittedName>
</protein>
<proteinExistence type="predicted"/>
<organism evidence="1 2">
    <name type="scientific">Ridgeia piscesae</name>
    <name type="common">Tubeworm</name>
    <dbReference type="NCBI Taxonomy" id="27915"/>
    <lineage>
        <taxon>Eukaryota</taxon>
        <taxon>Metazoa</taxon>
        <taxon>Spiralia</taxon>
        <taxon>Lophotrochozoa</taxon>
        <taxon>Annelida</taxon>
        <taxon>Polychaeta</taxon>
        <taxon>Sedentaria</taxon>
        <taxon>Canalipalpata</taxon>
        <taxon>Sabellida</taxon>
        <taxon>Siboglinidae</taxon>
        <taxon>Ridgeia</taxon>
    </lineage>
</organism>
<reference evidence="1" key="1">
    <citation type="journal article" date="2023" name="Mol. Biol. Evol.">
        <title>Third-Generation Sequencing Reveals the Adaptive Role of the Epigenome in Three Deep-Sea Polychaetes.</title>
        <authorList>
            <person name="Perez M."/>
            <person name="Aroh O."/>
            <person name="Sun Y."/>
            <person name="Lan Y."/>
            <person name="Juniper S.K."/>
            <person name="Young C.R."/>
            <person name="Angers B."/>
            <person name="Qian P.Y."/>
        </authorList>
    </citation>
    <scope>NUCLEOTIDE SEQUENCE</scope>
    <source>
        <strain evidence="1">R07B-5</strain>
    </source>
</reference>
<dbReference type="EMBL" id="JAODUO010000789">
    <property type="protein sequence ID" value="KAK2174607.1"/>
    <property type="molecule type" value="Genomic_DNA"/>
</dbReference>
<keyword evidence="2" id="KW-1185">Reference proteome</keyword>
<evidence type="ECO:0000313" key="1">
    <source>
        <dbReference type="EMBL" id="KAK2174607.1"/>
    </source>
</evidence>
<evidence type="ECO:0000313" key="2">
    <source>
        <dbReference type="Proteomes" id="UP001209878"/>
    </source>
</evidence>
<accession>A0AAD9NLF1</accession>
<dbReference type="AlphaFoldDB" id="A0AAD9NLF1"/>
<sequence length="89" mass="10336">MGLTRRVGPLFGWRDIHVMAHEFQQHPSGIIEMGDAQPCVLNFVIQRLFKTAARNFNTSTNRSIPRQHWTEETHSCCTNDTRNTIHRSM</sequence>
<gene>
    <name evidence="1" type="ORF">NP493_788g01024</name>
</gene>
<dbReference type="Proteomes" id="UP001209878">
    <property type="component" value="Unassembled WGS sequence"/>
</dbReference>
<comment type="caution">
    <text evidence="1">The sequence shown here is derived from an EMBL/GenBank/DDBJ whole genome shotgun (WGS) entry which is preliminary data.</text>
</comment>